<organism evidence="1 2">
    <name type="scientific">Crocosphaera chwakensis CCY0110</name>
    <dbReference type="NCBI Taxonomy" id="391612"/>
    <lineage>
        <taxon>Bacteria</taxon>
        <taxon>Bacillati</taxon>
        <taxon>Cyanobacteriota</taxon>
        <taxon>Cyanophyceae</taxon>
        <taxon>Oscillatoriophycideae</taxon>
        <taxon>Chroococcales</taxon>
        <taxon>Aphanothecaceae</taxon>
        <taxon>Crocosphaera</taxon>
        <taxon>Crocosphaera chwakensis</taxon>
    </lineage>
</organism>
<keyword evidence="2" id="KW-1185">Reference proteome</keyword>
<dbReference type="eggNOG" id="COG3335">
    <property type="taxonomic scope" value="Bacteria"/>
</dbReference>
<comment type="caution">
    <text evidence="1">The sequence shown here is derived from an EMBL/GenBank/DDBJ whole genome shotgun (WGS) entry which is preliminary data.</text>
</comment>
<protein>
    <submittedName>
        <fullName evidence="1">Transposase</fullName>
    </submittedName>
</protein>
<evidence type="ECO:0000313" key="2">
    <source>
        <dbReference type="Proteomes" id="UP000003781"/>
    </source>
</evidence>
<dbReference type="EMBL" id="AAXW01000014">
    <property type="protein sequence ID" value="EAZ91387.1"/>
    <property type="molecule type" value="Genomic_DNA"/>
</dbReference>
<accession>A3IQ47</accession>
<reference evidence="1 2" key="1">
    <citation type="submission" date="2007-03" db="EMBL/GenBank/DDBJ databases">
        <authorList>
            <person name="Stal L."/>
            <person name="Ferriera S."/>
            <person name="Johnson J."/>
            <person name="Kravitz S."/>
            <person name="Beeson K."/>
            <person name="Sutton G."/>
            <person name="Rogers Y.-H."/>
            <person name="Friedman R."/>
            <person name="Frazier M."/>
            <person name="Venter J.C."/>
        </authorList>
    </citation>
    <scope>NUCLEOTIDE SEQUENCE [LARGE SCALE GENOMIC DNA]</scope>
    <source>
        <strain evidence="1 2">CCY0110</strain>
    </source>
</reference>
<sequence length="42" mass="5043">MDECHLVWGDICGYVWGKTEMRIEIPIKNEKQKQTYYGAMNY</sequence>
<evidence type="ECO:0000313" key="1">
    <source>
        <dbReference type="EMBL" id="EAZ91387.1"/>
    </source>
</evidence>
<name>A3IQ47_9CHRO</name>
<gene>
    <name evidence="1" type="ORF">CY0110_05437</name>
</gene>
<dbReference type="AlphaFoldDB" id="A3IQ47"/>
<proteinExistence type="predicted"/>
<dbReference type="Proteomes" id="UP000003781">
    <property type="component" value="Unassembled WGS sequence"/>
</dbReference>